<keyword evidence="4" id="KW-1185">Reference proteome</keyword>
<dbReference type="Pfam" id="PF15045">
    <property type="entry name" value="Clathrin_bdg"/>
    <property type="match status" value="1"/>
</dbReference>
<feature type="region of interest" description="Disordered" evidence="1">
    <location>
        <begin position="80"/>
        <end position="103"/>
    </location>
</feature>
<feature type="domain" description="Aftiphilin clathrin-binding box" evidence="2">
    <location>
        <begin position="927"/>
        <end position="966"/>
    </location>
</feature>
<dbReference type="EMBL" id="JAAWVQ010168508">
    <property type="protein sequence ID" value="MBN3287715.1"/>
    <property type="molecule type" value="Genomic_DNA"/>
</dbReference>
<reference evidence="3" key="1">
    <citation type="journal article" date="2021" name="Cell">
        <title>Tracing the genetic footprints of vertebrate landing in non-teleost ray-finned fishes.</title>
        <authorList>
            <person name="Bi X."/>
            <person name="Wang K."/>
            <person name="Yang L."/>
            <person name="Pan H."/>
            <person name="Jiang H."/>
            <person name="Wei Q."/>
            <person name="Fang M."/>
            <person name="Yu H."/>
            <person name="Zhu C."/>
            <person name="Cai Y."/>
            <person name="He Y."/>
            <person name="Gan X."/>
            <person name="Zeng H."/>
            <person name="Yu D."/>
            <person name="Zhu Y."/>
            <person name="Jiang H."/>
            <person name="Qiu Q."/>
            <person name="Yang H."/>
            <person name="Zhang Y.E."/>
            <person name="Wang W."/>
            <person name="Zhu M."/>
            <person name="He S."/>
            <person name="Zhang G."/>
        </authorList>
    </citation>
    <scope>NUCLEOTIDE SEQUENCE</scope>
    <source>
        <strain evidence="3">Pddl_001</strain>
    </source>
</reference>
<evidence type="ECO:0000259" key="2">
    <source>
        <dbReference type="Pfam" id="PF15045"/>
    </source>
</evidence>
<dbReference type="InterPro" id="IPR046359">
    <property type="entry name" value="Aftin-like"/>
</dbReference>
<dbReference type="Proteomes" id="UP001166093">
    <property type="component" value="Unassembled WGS sequence"/>
</dbReference>
<gene>
    <name evidence="3" type="primary">Aftph_2</name>
    <name evidence="3" type="ORF">GTO93_0009615</name>
</gene>
<comment type="caution">
    <text evidence="3">The sequence shown here is derived from an EMBL/GenBank/DDBJ whole genome shotgun (WGS) entry which is preliminary data.</text>
</comment>
<evidence type="ECO:0000313" key="4">
    <source>
        <dbReference type="Proteomes" id="UP001166093"/>
    </source>
</evidence>
<organism evidence="3 4">
    <name type="scientific">Polyodon spathula</name>
    <name type="common">North American paddlefish</name>
    <name type="synonym">Squalus spathula</name>
    <dbReference type="NCBI Taxonomy" id="7913"/>
    <lineage>
        <taxon>Eukaryota</taxon>
        <taxon>Metazoa</taxon>
        <taxon>Chordata</taxon>
        <taxon>Craniata</taxon>
        <taxon>Vertebrata</taxon>
        <taxon>Euteleostomi</taxon>
        <taxon>Actinopterygii</taxon>
        <taxon>Chondrostei</taxon>
        <taxon>Acipenseriformes</taxon>
        <taxon>Polyodontidae</taxon>
        <taxon>Polyodon</taxon>
    </lineage>
</organism>
<protein>
    <submittedName>
        <fullName evidence="3">AFTIN protein</fullName>
    </submittedName>
</protein>
<dbReference type="PANTHER" id="PTHR16156:SF10">
    <property type="entry name" value="AFTIPHILIN-RELATED"/>
    <property type="match status" value="1"/>
</dbReference>
<feature type="region of interest" description="Disordered" evidence="1">
    <location>
        <begin position="841"/>
        <end position="869"/>
    </location>
</feature>
<sequence length="1007" mass="109463">MHQESFPSLQTMSLFYKAAQLGLLKALERSDYFLHYLSSHTAAFGTMSNRKNQSNEIQHPQDEGNCTASSTYTVGYYTTATSQAERRGEQRQGPKTKGFRSRTVSGACAKNKKKAKLTKPGLQPLSQPLGGITACQTRLVSDSPVSDTISCLNTGRFYSSRSENSCDGPGIRADVSALSLSSISSLGSPVTVATLEASEVNQTVAPTTVEGSFLSTTARDQYYSTGIIYIRATQSLASQPQAVGRHDILLNLRGKEDRNMTGEAAFPGQEDGVVRSSNGDGKAVETNAQVLAKDAREGFKTDTESYGNAGEQKESWGFTTIDVDKQEEEEDDNVKELSADSCVLGRRDTKNSGSGNAEDCMRSGFNHCTQSDDVQRKLADPGCEHQKHHPQINREGSRQHAGDLVTENTRQQAISAASESHNHCCCSMEMTLESRSGRQMRGDKTSRTVDHVTRDSPALAEYQIQKRNAGDRRSGITANAPPWLRVVNETCRGCHRRGGAGNGQSERRIADLAKYENPNHNPADSSGEMIAHATVRVKKPEGTSSGKTNRLDSRPVEMCTADTSDLAEYYCCNPGGCDCCEITSLRQRKLHREVDNVRNGYFCASNRGDLYDSLTTDFVSVLGNSQFEACASVQQLAQGERLGAGSCGNRFSECAKACEKHPSLALDSLTGKTECTPMPKDFICSHNNDSVAQSQGLDKKAGRTEQGALLSGFHTSQAGEHGSDSNTAPISDNTVPLQFDKPAAAARPDLSVSVTKATFVAQESSEVVGGHYPFLSTTGEISNHDGESPSIEQAGDEEEFGLFEKAGDRLHWDEEFLEFEQGSCWKKGCADVAVSPQSTSLDGWTAFSEEDTSGFGPGDGTEQDRDSGGQWWLDSAVEDTGTTPCTPLNLVDSQSRVFQDCFPSVTSSHWETDEVPSLREQMQRPASSLWEGLQDVNEAIGLKYKWAGSGAQKLLLHSLHIDVDTVACPQLSRASPDHRLNLFKQRNPADRISKKKISYDPNKNMLA</sequence>
<feature type="non-terminal residue" evidence="3">
    <location>
        <position position="1007"/>
    </location>
</feature>
<proteinExistence type="predicted"/>
<feature type="region of interest" description="Disordered" evidence="1">
    <location>
        <begin position="715"/>
        <end position="735"/>
    </location>
</feature>
<evidence type="ECO:0000256" key="1">
    <source>
        <dbReference type="SAM" id="MobiDB-lite"/>
    </source>
</evidence>
<evidence type="ECO:0000313" key="3">
    <source>
        <dbReference type="EMBL" id="MBN3287715.1"/>
    </source>
</evidence>
<feature type="non-terminal residue" evidence="3">
    <location>
        <position position="1"/>
    </location>
</feature>
<accession>A0ABS2YNC6</accession>
<dbReference type="InterPro" id="IPR029205">
    <property type="entry name" value="Clathrin-bd"/>
</dbReference>
<dbReference type="PANTHER" id="PTHR16156">
    <property type="entry name" value="AFTIPHILIN A-RELATED"/>
    <property type="match status" value="1"/>
</dbReference>
<name>A0ABS2YNC6_POLSP</name>